<dbReference type="InterPro" id="IPR003615">
    <property type="entry name" value="HNH_nuc"/>
</dbReference>
<proteinExistence type="predicted"/>
<reference evidence="1 2" key="1">
    <citation type="submission" date="2022-06" db="EMBL/GenBank/DDBJ databases">
        <title>Actinoplanes abujensis sp. nov., isolated from Nigerian arid soil.</title>
        <authorList>
            <person name="Ding P."/>
        </authorList>
    </citation>
    <scope>NUCLEOTIDE SEQUENCE [LARGE SCALE GENOMIC DNA]</scope>
    <source>
        <strain evidence="2">TRM88002</strain>
    </source>
</reference>
<keyword evidence="1" id="KW-0378">Hydrolase</keyword>
<name>A0ABT0YGJ7_9ACTN</name>
<dbReference type="EMBL" id="JAMQOL010000100">
    <property type="protein sequence ID" value="MCM4085154.1"/>
    <property type="molecule type" value="Genomic_DNA"/>
</dbReference>
<dbReference type="Gene3D" id="1.10.30.50">
    <property type="match status" value="1"/>
</dbReference>
<keyword evidence="1" id="KW-0255">Endonuclease</keyword>
<evidence type="ECO:0000313" key="2">
    <source>
        <dbReference type="Proteomes" id="UP001523216"/>
    </source>
</evidence>
<dbReference type="GO" id="GO:0004519">
    <property type="term" value="F:endonuclease activity"/>
    <property type="evidence" value="ECO:0007669"/>
    <property type="project" value="UniProtKB-KW"/>
</dbReference>
<dbReference type="Proteomes" id="UP001523216">
    <property type="component" value="Unassembled WGS sequence"/>
</dbReference>
<organism evidence="1 2">
    <name type="scientific">Paractinoplanes hotanensis</name>
    <dbReference type="NCBI Taxonomy" id="2906497"/>
    <lineage>
        <taxon>Bacteria</taxon>
        <taxon>Bacillati</taxon>
        <taxon>Actinomycetota</taxon>
        <taxon>Actinomycetes</taxon>
        <taxon>Micromonosporales</taxon>
        <taxon>Micromonosporaceae</taxon>
        <taxon>Paractinoplanes</taxon>
    </lineage>
</organism>
<protein>
    <submittedName>
        <fullName evidence="1">HNH endonuclease</fullName>
    </submittedName>
</protein>
<comment type="caution">
    <text evidence="1">The sequence shown here is derived from an EMBL/GenBank/DDBJ whole genome shotgun (WGS) entry which is preliminary data.</text>
</comment>
<dbReference type="RefSeq" id="WP_251804886.1">
    <property type="nucleotide sequence ID" value="NZ_JAMQOL010000100.1"/>
</dbReference>
<dbReference type="CDD" id="cd00085">
    <property type="entry name" value="HNHc"/>
    <property type="match status" value="1"/>
</dbReference>
<keyword evidence="1" id="KW-0540">Nuclease</keyword>
<accession>A0ABT0YGJ7</accession>
<evidence type="ECO:0000313" key="1">
    <source>
        <dbReference type="EMBL" id="MCM4085154.1"/>
    </source>
</evidence>
<sequence length="272" mass="30312">MPSRDDEKTFSDICLSRRTATRSRLTSVTPSVLARYRQYLRAKGVPSTLDPQRFDPEVREALISNYDQLSSGRSFAGIRAELLSLARAGRCPMCDGGPVATLDHYLPKSVFPEFSVMPKNLVPVCYRCNNIKQDVIEESGRRFLHSYFEDPPIEALLDAEVSVEESVTITFRASYSGEAPSVAANYCFQFERLRLADYFQLESVAELCDRSLAMQDYFGDDGDSSAVREYLEREAASVASLHGVNHWKAALFSAASKSTAFCNGGFLQLLHA</sequence>
<gene>
    <name evidence="1" type="ORF">LXN57_47280</name>
</gene>
<keyword evidence="2" id="KW-1185">Reference proteome</keyword>